<dbReference type="SMART" id="SM00530">
    <property type="entry name" value="HTH_XRE"/>
    <property type="match status" value="1"/>
</dbReference>
<dbReference type="SUPFAM" id="SSF47413">
    <property type="entry name" value="lambda repressor-like DNA-binding domains"/>
    <property type="match status" value="1"/>
</dbReference>
<accession>A0AAW3W5R7</accession>
<dbReference type="RefSeq" id="WP_171780188.1">
    <property type="nucleotide sequence ID" value="NZ_JABAGV010000010.1"/>
</dbReference>
<dbReference type="PROSITE" id="PS50943">
    <property type="entry name" value="HTH_CROC1"/>
    <property type="match status" value="1"/>
</dbReference>
<reference evidence="2" key="1">
    <citation type="submission" date="2020-04" db="EMBL/GenBank/DDBJ databases">
        <authorList>
            <person name="Brown S."/>
        </authorList>
    </citation>
    <scope>NUCLEOTIDE SEQUENCE</scope>
    <source>
        <strain evidence="2">DJ015</strain>
    </source>
</reference>
<dbReference type="InterPro" id="IPR001387">
    <property type="entry name" value="Cro/C1-type_HTH"/>
</dbReference>
<evidence type="ECO:0000313" key="3">
    <source>
        <dbReference type="Proteomes" id="UP001194098"/>
    </source>
</evidence>
<organism evidence="2 3">
    <name type="scientific">Clostridium beijerinckii</name>
    <name type="common">Clostridium MP</name>
    <dbReference type="NCBI Taxonomy" id="1520"/>
    <lineage>
        <taxon>Bacteria</taxon>
        <taxon>Bacillati</taxon>
        <taxon>Bacillota</taxon>
        <taxon>Clostridia</taxon>
        <taxon>Eubacteriales</taxon>
        <taxon>Clostridiaceae</taxon>
        <taxon>Clostridium</taxon>
    </lineage>
</organism>
<dbReference type="AlphaFoldDB" id="A0AAW3W5R7"/>
<evidence type="ECO:0000259" key="1">
    <source>
        <dbReference type="PROSITE" id="PS50943"/>
    </source>
</evidence>
<dbReference type="Pfam" id="PF01381">
    <property type="entry name" value="HTH_3"/>
    <property type="match status" value="1"/>
</dbReference>
<dbReference type="GO" id="GO:0003677">
    <property type="term" value="F:DNA binding"/>
    <property type="evidence" value="ECO:0007669"/>
    <property type="project" value="InterPro"/>
</dbReference>
<protein>
    <submittedName>
        <fullName evidence="2">Helix-turn-helix transcriptional regulator</fullName>
    </submittedName>
</protein>
<dbReference type="Proteomes" id="UP001194098">
    <property type="component" value="Unassembled WGS sequence"/>
</dbReference>
<gene>
    <name evidence="2" type="ORF">HGI39_05760</name>
</gene>
<evidence type="ECO:0000313" key="2">
    <source>
        <dbReference type="EMBL" id="MBC2474220.1"/>
    </source>
</evidence>
<dbReference type="InterPro" id="IPR010982">
    <property type="entry name" value="Lambda_DNA-bd_dom_sf"/>
</dbReference>
<reference evidence="2" key="2">
    <citation type="journal article" date="2022" name="Nat. Biotechnol.">
        <title>Carbon-negative production of acetone and isopropanol by gas fermentation at industrial pilot scale.</title>
        <authorList>
            <person name="Liew F.E."/>
            <person name="Nogle R."/>
            <person name="Abdalla T."/>
            <person name="Rasor B.J."/>
            <person name="Canter C."/>
            <person name="Jensen R.O."/>
            <person name="Wang L."/>
            <person name="Strutz J."/>
            <person name="Chirania P."/>
            <person name="De Tissera S."/>
            <person name="Mueller A.P."/>
            <person name="Ruan Z."/>
            <person name="Gao A."/>
            <person name="Tran L."/>
            <person name="Engle N.L."/>
            <person name="Bromley J.C."/>
            <person name="Daniell J."/>
            <person name="Conrado R."/>
            <person name="Tschaplinski T.J."/>
            <person name="Giannone R.J."/>
            <person name="Hettich R.L."/>
            <person name="Karim A.S."/>
            <person name="Simpson S.D."/>
            <person name="Brown S.D."/>
            <person name="Leang C."/>
            <person name="Jewett M.C."/>
            <person name="Kopke M."/>
        </authorList>
    </citation>
    <scope>NUCLEOTIDE SEQUENCE</scope>
    <source>
        <strain evidence="2">DJ015</strain>
    </source>
</reference>
<proteinExistence type="predicted"/>
<dbReference type="CDD" id="cd00093">
    <property type="entry name" value="HTH_XRE"/>
    <property type="match status" value="1"/>
</dbReference>
<sequence length="64" mass="7480">MELTAGEKIRNARKAAGLTQKQLCEKYGIPRRSLEDWERCKYEPPGYVLNLLLDRITLDYPPKE</sequence>
<dbReference type="Gene3D" id="1.10.260.40">
    <property type="entry name" value="lambda repressor-like DNA-binding domains"/>
    <property type="match status" value="1"/>
</dbReference>
<feature type="domain" description="HTH cro/C1-type" evidence="1">
    <location>
        <begin position="9"/>
        <end position="44"/>
    </location>
</feature>
<comment type="caution">
    <text evidence="2">The sequence shown here is derived from an EMBL/GenBank/DDBJ whole genome shotgun (WGS) entry which is preliminary data.</text>
</comment>
<name>A0AAW3W5R7_CLOBE</name>
<dbReference type="EMBL" id="JABAGV010000010">
    <property type="protein sequence ID" value="MBC2474220.1"/>
    <property type="molecule type" value="Genomic_DNA"/>
</dbReference>